<dbReference type="EMBL" id="LAZR01064854">
    <property type="protein sequence ID" value="KKK56712.1"/>
    <property type="molecule type" value="Genomic_DNA"/>
</dbReference>
<name>A0A0F8WIL4_9ZZZZ</name>
<evidence type="ECO:0008006" key="2">
    <source>
        <dbReference type="Google" id="ProtNLM"/>
    </source>
</evidence>
<proteinExistence type="predicted"/>
<dbReference type="AlphaFoldDB" id="A0A0F8WIL4"/>
<sequence>MPLIKFEDQPINIAGTTTGRWTPKTQTSEAHIGFILDESSSMARVWQDTIAGFNYYIAQLREELPGAKMTFATFVADKVKVRGEDRPIDEILPLNTKTYTPYGSTPLVDSVMRIISLVEQRVLVEPKLKPIVVVQTDGQENSSKNYTMSYLCQVIKKKRAEGWRFILITCGYNPSNLCENMGIDPAAAVEYGRGKTKEAFKTISRLTTMSVKTGEEVVFSLEDKRRL</sequence>
<protein>
    <recommendedName>
        <fullName evidence="2">VWFA domain-containing protein</fullName>
    </recommendedName>
</protein>
<reference evidence="1" key="1">
    <citation type="journal article" date="2015" name="Nature">
        <title>Complex archaea that bridge the gap between prokaryotes and eukaryotes.</title>
        <authorList>
            <person name="Spang A."/>
            <person name="Saw J.H."/>
            <person name="Jorgensen S.L."/>
            <person name="Zaremba-Niedzwiedzka K."/>
            <person name="Martijn J."/>
            <person name="Lind A.E."/>
            <person name="van Eijk R."/>
            <person name="Schleper C."/>
            <person name="Guy L."/>
            <person name="Ettema T.J."/>
        </authorList>
    </citation>
    <scope>NUCLEOTIDE SEQUENCE</scope>
</reference>
<comment type="caution">
    <text evidence="1">The sequence shown here is derived from an EMBL/GenBank/DDBJ whole genome shotgun (WGS) entry which is preliminary data.</text>
</comment>
<accession>A0A0F8WIL4</accession>
<dbReference type="Gene3D" id="3.40.50.410">
    <property type="entry name" value="von Willebrand factor, type A domain"/>
    <property type="match status" value="1"/>
</dbReference>
<dbReference type="InterPro" id="IPR036465">
    <property type="entry name" value="vWFA_dom_sf"/>
</dbReference>
<evidence type="ECO:0000313" key="1">
    <source>
        <dbReference type="EMBL" id="KKK56712.1"/>
    </source>
</evidence>
<feature type="non-terminal residue" evidence="1">
    <location>
        <position position="227"/>
    </location>
</feature>
<gene>
    <name evidence="1" type="ORF">LCGC14_3061760</name>
</gene>
<dbReference type="SUPFAM" id="SSF53300">
    <property type="entry name" value="vWA-like"/>
    <property type="match status" value="1"/>
</dbReference>
<organism evidence="1">
    <name type="scientific">marine sediment metagenome</name>
    <dbReference type="NCBI Taxonomy" id="412755"/>
    <lineage>
        <taxon>unclassified sequences</taxon>
        <taxon>metagenomes</taxon>
        <taxon>ecological metagenomes</taxon>
    </lineage>
</organism>